<evidence type="ECO:0000313" key="3">
    <source>
        <dbReference type="Proteomes" id="UP001595530"/>
    </source>
</evidence>
<gene>
    <name evidence="2" type="ORF">ACFOFO_19135</name>
</gene>
<dbReference type="InterPro" id="IPR007345">
    <property type="entry name" value="Polysacch_pyruvyl_Trfase"/>
</dbReference>
<sequence length="405" mass="44219">MTHDATTGVPTVLFGAFDRHNFGDLLFPHIVTGMLARKELLFAGLAERDLRSHGGHQVSPLAQLAAHWGERPANIIHVGGELLTCDAWEAAVMLLPPDQAQETVARLDGRTQERLAWARSKLGGAALAPYTLPRELFPHAAHVFYNAVGGVDLNECEPAMRAEVLAKLKAADDVSVRDKQTKALLDASGVTTRLIPDPAVMVADMFGTKIRQRARQSEIAQILGAFPQGYIAVQFSADFGDDETLTQIAAQLDQIAISSGFGVAFFRAGAAPWHDDLLCYQRAAARMHAPSVKIFRSLNLWDICALIAYSRVYFGSSLHGRIVAMAFALPRINLHHPAQATRPTKQAAFAATWEEAGTPATVEVYEIAHGIRHALAIDRAQLQHTARELVTRYRQGFIPICSRLG</sequence>
<organism evidence="2 3">
    <name type="scientific">Undibacterium arcticum</name>
    <dbReference type="NCBI Taxonomy" id="1762892"/>
    <lineage>
        <taxon>Bacteria</taxon>
        <taxon>Pseudomonadati</taxon>
        <taxon>Pseudomonadota</taxon>
        <taxon>Betaproteobacteria</taxon>
        <taxon>Burkholderiales</taxon>
        <taxon>Oxalobacteraceae</taxon>
        <taxon>Undibacterium</taxon>
    </lineage>
</organism>
<dbReference type="RefSeq" id="WP_390322499.1">
    <property type="nucleotide sequence ID" value="NZ_JBHRTP010000066.1"/>
</dbReference>
<reference evidence="3" key="1">
    <citation type="journal article" date="2019" name="Int. J. Syst. Evol. Microbiol.">
        <title>The Global Catalogue of Microorganisms (GCM) 10K type strain sequencing project: providing services to taxonomists for standard genome sequencing and annotation.</title>
        <authorList>
            <consortium name="The Broad Institute Genomics Platform"/>
            <consortium name="The Broad Institute Genome Sequencing Center for Infectious Disease"/>
            <person name="Wu L."/>
            <person name="Ma J."/>
        </authorList>
    </citation>
    <scope>NUCLEOTIDE SEQUENCE [LARGE SCALE GENOMIC DNA]</scope>
    <source>
        <strain evidence="3">KCTC 42986</strain>
    </source>
</reference>
<evidence type="ECO:0000259" key="1">
    <source>
        <dbReference type="Pfam" id="PF04230"/>
    </source>
</evidence>
<feature type="domain" description="Polysaccharide pyruvyl transferase" evidence="1">
    <location>
        <begin position="157"/>
        <end position="332"/>
    </location>
</feature>
<accession>A0ABV7F818</accession>
<dbReference type="GO" id="GO:0016740">
    <property type="term" value="F:transferase activity"/>
    <property type="evidence" value="ECO:0007669"/>
    <property type="project" value="UniProtKB-KW"/>
</dbReference>
<evidence type="ECO:0000313" key="2">
    <source>
        <dbReference type="EMBL" id="MFC3110050.1"/>
    </source>
</evidence>
<dbReference type="Pfam" id="PF04230">
    <property type="entry name" value="PS_pyruv_trans"/>
    <property type="match status" value="1"/>
</dbReference>
<keyword evidence="3" id="KW-1185">Reference proteome</keyword>
<protein>
    <submittedName>
        <fullName evidence="2">Polysaccharide pyruvyl transferase family protein</fullName>
    </submittedName>
</protein>
<name>A0ABV7F818_9BURK</name>
<dbReference type="Proteomes" id="UP001595530">
    <property type="component" value="Unassembled WGS sequence"/>
</dbReference>
<dbReference type="EMBL" id="JBHRTP010000066">
    <property type="protein sequence ID" value="MFC3110050.1"/>
    <property type="molecule type" value="Genomic_DNA"/>
</dbReference>
<keyword evidence="2" id="KW-0808">Transferase</keyword>
<comment type="caution">
    <text evidence="2">The sequence shown here is derived from an EMBL/GenBank/DDBJ whole genome shotgun (WGS) entry which is preliminary data.</text>
</comment>
<proteinExistence type="predicted"/>